<evidence type="ECO:0000256" key="3">
    <source>
        <dbReference type="ARBA" id="ARBA00022927"/>
    </source>
</evidence>
<dbReference type="AlphaFoldDB" id="A0A821VXN6"/>
<sequence>MSGHKYISNTSNLFEDEDVDDDTFVNSFASRRPPPKPQTQTSSYIADLERQRQTMLLKQKEIEQRTLDSSSRSIGLLRESEQVGIATAEELARQREQLQNTSRRLDEINTNLTYSQKHLNGIKSVFYGFKNYLSGKSDQTPPKSLASTSSSINPSPSSKLGETLDGIGGSSPDERFSSHPTTRLRGLNQEQTTLEPMSDTQRVNKMLDDNLDEMVHHISRLKGLGMALGDEIETQNHLIDEITDKADTADIKIGHQNKQMNKLLGK</sequence>
<dbReference type="Gene3D" id="1.20.5.110">
    <property type="match status" value="2"/>
</dbReference>
<keyword evidence="2" id="KW-0813">Transport</keyword>
<evidence type="ECO:0000256" key="1">
    <source>
        <dbReference type="ARBA" id="ARBA00009480"/>
    </source>
</evidence>
<name>A0A821VXN6_9NEOP</name>
<evidence type="ECO:0000256" key="2">
    <source>
        <dbReference type="ARBA" id="ARBA00022448"/>
    </source>
</evidence>
<dbReference type="GO" id="GO:0015031">
    <property type="term" value="P:protein transport"/>
    <property type="evidence" value="ECO:0007669"/>
    <property type="project" value="UniProtKB-KW"/>
</dbReference>
<dbReference type="GO" id="GO:0005484">
    <property type="term" value="F:SNAP receptor activity"/>
    <property type="evidence" value="ECO:0007669"/>
    <property type="project" value="TreeGrafter"/>
</dbReference>
<feature type="domain" description="T-SNARE coiled-coil homology" evidence="7">
    <location>
        <begin position="208"/>
        <end position="263"/>
    </location>
</feature>
<dbReference type="CDD" id="cd15856">
    <property type="entry name" value="SNARE_SNAP29C"/>
    <property type="match status" value="1"/>
</dbReference>
<evidence type="ECO:0000256" key="4">
    <source>
        <dbReference type="ARBA" id="ARBA00023054"/>
    </source>
</evidence>
<evidence type="ECO:0000256" key="6">
    <source>
        <dbReference type="SAM" id="MobiDB-lite"/>
    </source>
</evidence>
<accession>A0A821VXN6</accession>
<dbReference type="OrthoDB" id="18679at2759"/>
<dbReference type="GO" id="GO:0031201">
    <property type="term" value="C:SNARE complex"/>
    <property type="evidence" value="ECO:0007669"/>
    <property type="project" value="TreeGrafter"/>
</dbReference>
<gene>
    <name evidence="8" type="ORF">PMACD_LOCUS12637</name>
</gene>
<dbReference type="Proteomes" id="UP000663880">
    <property type="component" value="Unassembled WGS sequence"/>
</dbReference>
<dbReference type="PANTHER" id="PTHR19305">
    <property type="entry name" value="SYNAPTOSOMAL ASSOCIATED PROTEIN"/>
    <property type="match status" value="1"/>
</dbReference>
<dbReference type="GO" id="GO:0019905">
    <property type="term" value="F:syntaxin binding"/>
    <property type="evidence" value="ECO:0007669"/>
    <property type="project" value="TreeGrafter"/>
</dbReference>
<comment type="similarity">
    <text evidence="1">Belongs to the SNAP-25 family.</text>
</comment>
<dbReference type="GO" id="GO:0016082">
    <property type="term" value="P:synaptic vesicle priming"/>
    <property type="evidence" value="ECO:0007669"/>
    <property type="project" value="TreeGrafter"/>
</dbReference>
<feature type="region of interest" description="Disordered" evidence="6">
    <location>
        <begin position="137"/>
        <end position="181"/>
    </location>
</feature>
<protein>
    <recommendedName>
        <fullName evidence="7">t-SNARE coiled-coil homology domain-containing protein</fullName>
    </recommendedName>
</protein>
<dbReference type="FunFam" id="1.20.5.110:FF:000041">
    <property type="entry name" value="Synaptosomal-associated protein 29"/>
    <property type="match status" value="1"/>
</dbReference>
<proteinExistence type="inferred from homology"/>
<evidence type="ECO:0000313" key="9">
    <source>
        <dbReference type="Proteomes" id="UP000663880"/>
    </source>
</evidence>
<keyword evidence="3" id="KW-0653">Protein transport</keyword>
<dbReference type="GO" id="GO:0098793">
    <property type="term" value="C:presynapse"/>
    <property type="evidence" value="ECO:0007669"/>
    <property type="project" value="GOC"/>
</dbReference>
<evidence type="ECO:0000313" key="8">
    <source>
        <dbReference type="EMBL" id="CAF4916572.1"/>
    </source>
</evidence>
<organism evidence="8 9">
    <name type="scientific">Pieris macdunnoughi</name>
    <dbReference type="NCBI Taxonomy" id="345717"/>
    <lineage>
        <taxon>Eukaryota</taxon>
        <taxon>Metazoa</taxon>
        <taxon>Ecdysozoa</taxon>
        <taxon>Arthropoda</taxon>
        <taxon>Hexapoda</taxon>
        <taxon>Insecta</taxon>
        <taxon>Pterygota</taxon>
        <taxon>Neoptera</taxon>
        <taxon>Endopterygota</taxon>
        <taxon>Lepidoptera</taxon>
        <taxon>Glossata</taxon>
        <taxon>Ditrysia</taxon>
        <taxon>Papilionoidea</taxon>
        <taxon>Pieridae</taxon>
        <taxon>Pierinae</taxon>
        <taxon>Pieris</taxon>
    </lineage>
</organism>
<feature type="coiled-coil region" evidence="5">
    <location>
        <begin position="45"/>
        <end position="111"/>
    </location>
</feature>
<dbReference type="EMBL" id="CAJOBZ010000050">
    <property type="protein sequence ID" value="CAF4916572.1"/>
    <property type="molecule type" value="Genomic_DNA"/>
</dbReference>
<dbReference type="SUPFAM" id="SSF58038">
    <property type="entry name" value="SNARE fusion complex"/>
    <property type="match status" value="2"/>
</dbReference>
<evidence type="ECO:0000259" key="7">
    <source>
        <dbReference type="PROSITE" id="PS50192"/>
    </source>
</evidence>
<dbReference type="GO" id="GO:0031629">
    <property type="term" value="P:synaptic vesicle fusion to presynaptic active zone membrane"/>
    <property type="evidence" value="ECO:0007669"/>
    <property type="project" value="TreeGrafter"/>
</dbReference>
<feature type="compositionally biased region" description="Low complexity" evidence="6">
    <location>
        <begin position="144"/>
        <end position="158"/>
    </location>
</feature>
<keyword evidence="9" id="KW-1185">Reference proteome</keyword>
<dbReference type="PROSITE" id="PS50192">
    <property type="entry name" value="T_SNARE"/>
    <property type="match status" value="1"/>
</dbReference>
<dbReference type="InterPro" id="IPR000727">
    <property type="entry name" value="T_SNARE_dom"/>
</dbReference>
<dbReference type="CDD" id="cd15887">
    <property type="entry name" value="SNARE_SNAP29N"/>
    <property type="match status" value="1"/>
</dbReference>
<dbReference type="PANTHER" id="PTHR19305:SF9">
    <property type="entry name" value="SYNAPTOSOMAL-ASSOCIATED PROTEIN 29"/>
    <property type="match status" value="1"/>
</dbReference>
<dbReference type="GO" id="GO:0005886">
    <property type="term" value="C:plasma membrane"/>
    <property type="evidence" value="ECO:0007669"/>
    <property type="project" value="TreeGrafter"/>
</dbReference>
<reference evidence="8" key="1">
    <citation type="submission" date="2021-02" db="EMBL/GenBank/DDBJ databases">
        <authorList>
            <person name="Steward A R."/>
        </authorList>
    </citation>
    <scope>NUCLEOTIDE SEQUENCE</scope>
</reference>
<dbReference type="SMART" id="SM00397">
    <property type="entry name" value="t_SNARE"/>
    <property type="match status" value="2"/>
</dbReference>
<keyword evidence="4 5" id="KW-0175">Coiled coil</keyword>
<comment type="caution">
    <text evidence="8">The sequence shown here is derived from an EMBL/GenBank/DDBJ whole genome shotgun (WGS) entry which is preliminary data.</text>
</comment>
<evidence type="ECO:0000256" key="5">
    <source>
        <dbReference type="SAM" id="Coils"/>
    </source>
</evidence>
<dbReference type="Pfam" id="PF12352">
    <property type="entry name" value="V-SNARE_C"/>
    <property type="match status" value="1"/>
</dbReference>